<name>A0A2H3DMA6_ARMGA</name>
<evidence type="ECO:0000313" key="2">
    <source>
        <dbReference type="Proteomes" id="UP000217790"/>
    </source>
</evidence>
<dbReference type="InParanoid" id="A0A2H3DMA6"/>
<feature type="non-terminal residue" evidence="1">
    <location>
        <position position="79"/>
    </location>
</feature>
<dbReference type="OMA" id="NICIDRD"/>
<dbReference type="EMBL" id="KZ293653">
    <property type="protein sequence ID" value="PBK94994.1"/>
    <property type="molecule type" value="Genomic_DNA"/>
</dbReference>
<organism evidence="1 2">
    <name type="scientific">Armillaria gallica</name>
    <name type="common">Bulbous honey fungus</name>
    <name type="synonym">Armillaria bulbosa</name>
    <dbReference type="NCBI Taxonomy" id="47427"/>
    <lineage>
        <taxon>Eukaryota</taxon>
        <taxon>Fungi</taxon>
        <taxon>Dikarya</taxon>
        <taxon>Basidiomycota</taxon>
        <taxon>Agaricomycotina</taxon>
        <taxon>Agaricomycetes</taxon>
        <taxon>Agaricomycetidae</taxon>
        <taxon>Agaricales</taxon>
        <taxon>Marasmiineae</taxon>
        <taxon>Physalacriaceae</taxon>
        <taxon>Armillaria</taxon>
    </lineage>
</organism>
<reference evidence="2" key="1">
    <citation type="journal article" date="2017" name="Nat. Ecol. Evol.">
        <title>Genome expansion and lineage-specific genetic innovations in the forest pathogenic fungi Armillaria.</title>
        <authorList>
            <person name="Sipos G."/>
            <person name="Prasanna A.N."/>
            <person name="Walter M.C."/>
            <person name="O'Connor E."/>
            <person name="Balint B."/>
            <person name="Krizsan K."/>
            <person name="Kiss B."/>
            <person name="Hess J."/>
            <person name="Varga T."/>
            <person name="Slot J."/>
            <person name="Riley R."/>
            <person name="Boka B."/>
            <person name="Rigling D."/>
            <person name="Barry K."/>
            <person name="Lee J."/>
            <person name="Mihaltcheva S."/>
            <person name="LaButti K."/>
            <person name="Lipzen A."/>
            <person name="Waldron R."/>
            <person name="Moloney N.M."/>
            <person name="Sperisen C."/>
            <person name="Kredics L."/>
            <person name="Vagvoelgyi C."/>
            <person name="Patrignani A."/>
            <person name="Fitzpatrick D."/>
            <person name="Nagy I."/>
            <person name="Doyle S."/>
            <person name="Anderson J.B."/>
            <person name="Grigoriev I.V."/>
            <person name="Gueldener U."/>
            <person name="Muensterkoetter M."/>
            <person name="Nagy L.G."/>
        </authorList>
    </citation>
    <scope>NUCLEOTIDE SEQUENCE [LARGE SCALE GENOMIC DNA]</scope>
    <source>
        <strain evidence="2">Ar21-2</strain>
    </source>
</reference>
<dbReference type="Proteomes" id="UP000217790">
    <property type="component" value="Unassembled WGS sequence"/>
</dbReference>
<sequence>IGFVDSNDLDTFGFLNPDVIIWVVHLEPVFARGCTFNFLPLSITQHPDEQNKDWKCFYINICIDRDMLMCFCALGVGHK</sequence>
<dbReference type="AlphaFoldDB" id="A0A2H3DMA6"/>
<dbReference type="STRING" id="47427.A0A2H3DMA6"/>
<keyword evidence="2" id="KW-1185">Reference proteome</keyword>
<evidence type="ECO:0000313" key="1">
    <source>
        <dbReference type="EMBL" id="PBK94994.1"/>
    </source>
</evidence>
<accession>A0A2H3DMA6</accession>
<protein>
    <submittedName>
        <fullName evidence="1">Uncharacterized protein</fullName>
    </submittedName>
</protein>
<gene>
    <name evidence="1" type="ORF">ARMGADRAFT_875666</name>
</gene>
<feature type="non-terminal residue" evidence="1">
    <location>
        <position position="1"/>
    </location>
</feature>
<dbReference type="OrthoDB" id="3183767at2759"/>
<proteinExistence type="predicted"/>